<dbReference type="InterPro" id="IPR036388">
    <property type="entry name" value="WH-like_DNA-bd_sf"/>
</dbReference>
<dbReference type="GO" id="GO:0032259">
    <property type="term" value="P:methylation"/>
    <property type="evidence" value="ECO:0007669"/>
    <property type="project" value="UniProtKB-KW"/>
</dbReference>
<keyword evidence="3" id="KW-0489">Methyltransferase</keyword>
<evidence type="ECO:0000259" key="2">
    <source>
        <dbReference type="Pfam" id="PF01035"/>
    </source>
</evidence>
<dbReference type="EC" id="2.1.1.63" evidence="3"/>
<gene>
    <name evidence="3" type="ORF">OCV43_06930</name>
</gene>
<dbReference type="Pfam" id="PF04237">
    <property type="entry name" value="YjbR"/>
    <property type="match status" value="1"/>
</dbReference>
<dbReference type="NCBIfam" id="TIGR00589">
    <property type="entry name" value="ogt"/>
    <property type="match status" value="1"/>
</dbReference>
<keyword evidence="1" id="KW-0227">DNA damage</keyword>
<dbReference type="EMBL" id="JAOQKI010000008">
    <property type="protein sequence ID" value="MCU6717010.1"/>
    <property type="molecule type" value="Genomic_DNA"/>
</dbReference>
<protein>
    <submittedName>
        <fullName evidence="3">Methylated-DNA--[protein]-cysteine S-methyltransferase</fullName>
        <ecNumber evidence="3">2.1.1.63</ecNumber>
    </submittedName>
</protein>
<comment type="caution">
    <text evidence="3">The sequence shown here is derived from an EMBL/GenBank/DDBJ whole genome shotgun (WGS) entry which is preliminary data.</text>
</comment>
<dbReference type="PANTHER" id="PTHR42942:SF1">
    <property type="entry name" value="ALKYLTRANSFERASE-LIKE PROTEIN 1"/>
    <property type="match status" value="1"/>
</dbReference>
<dbReference type="InterPro" id="IPR036217">
    <property type="entry name" value="MethylDNA_cys_MeTrfase_DNAb"/>
</dbReference>
<dbReference type="SUPFAM" id="SSF46767">
    <property type="entry name" value="Methylated DNA-protein cysteine methyltransferase, C-terminal domain"/>
    <property type="match status" value="1"/>
</dbReference>
<keyword evidence="3" id="KW-0808">Transferase</keyword>
<name>A0ABT2SDP6_9FIRM</name>
<evidence type="ECO:0000313" key="3">
    <source>
        <dbReference type="EMBL" id="MCU6717010.1"/>
    </source>
</evidence>
<dbReference type="PANTHER" id="PTHR42942">
    <property type="entry name" value="6-O-METHYLGUANINE DNA METHYLTRANSFERASE"/>
    <property type="match status" value="1"/>
</dbReference>
<dbReference type="CDD" id="cd06445">
    <property type="entry name" value="ATase"/>
    <property type="match status" value="1"/>
</dbReference>
<organism evidence="3 4">
    <name type="scientific">Roseburia amylophila</name>
    <dbReference type="NCBI Taxonomy" id="2981794"/>
    <lineage>
        <taxon>Bacteria</taxon>
        <taxon>Bacillati</taxon>
        <taxon>Bacillota</taxon>
        <taxon>Clostridia</taxon>
        <taxon>Lachnospirales</taxon>
        <taxon>Lachnospiraceae</taxon>
        <taxon>Roseburia</taxon>
    </lineage>
</organism>
<keyword evidence="4" id="KW-1185">Reference proteome</keyword>
<reference evidence="3 4" key="1">
    <citation type="journal article" date="2021" name="ISME Commun">
        <title>Automated analysis of genomic sequences facilitates high-throughput and comprehensive description of bacteria.</title>
        <authorList>
            <person name="Hitch T.C.A."/>
        </authorList>
    </citation>
    <scope>NUCLEOTIDE SEQUENCE [LARGE SCALE GENOMIC DNA]</scope>
    <source>
        <strain evidence="3 4">Sanger_19</strain>
    </source>
</reference>
<dbReference type="Proteomes" id="UP001209666">
    <property type="component" value="Unassembled WGS sequence"/>
</dbReference>
<dbReference type="Gene3D" id="3.90.1150.30">
    <property type="match status" value="1"/>
</dbReference>
<dbReference type="RefSeq" id="WP_262623736.1">
    <property type="nucleotide sequence ID" value="NZ_JAOQKI010000008.1"/>
</dbReference>
<dbReference type="Pfam" id="PF01035">
    <property type="entry name" value="DNA_binding_1"/>
    <property type="match status" value="1"/>
</dbReference>
<evidence type="ECO:0000313" key="4">
    <source>
        <dbReference type="Proteomes" id="UP001209666"/>
    </source>
</evidence>
<dbReference type="Gene3D" id="1.10.10.10">
    <property type="entry name" value="Winged helix-like DNA-binding domain superfamily/Winged helix DNA-binding domain"/>
    <property type="match status" value="1"/>
</dbReference>
<feature type="domain" description="Methylated-DNA-[protein]-cysteine S-methyltransferase DNA binding" evidence="2">
    <location>
        <begin position="112"/>
        <end position="191"/>
    </location>
</feature>
<dbReference type="InterPro" id="IPR038056">
    <property type="entry name" value="YjbR-like_sf"/>
</dbReference>
<evidence type="ECO:0000256" key="1">
    <source>
        <dbReference type="ARBA" id="ARBA00022763"/>
    </source>
</evidence>
<dbReference type="SUPFAM" id="SSF142906">
    <property type="entry name" value="YjbR-like"/>
    <property type="match status" value="1"/>
</dbReference>
<accession>A0ABT2SDP6</accession>
<dbReference type="InterPro" id="IPR052520">
    <property type="entry name" value="ATL_DNA_repair"/>
</dbReference>
<sequence length="212" mass="24199">MKTREEILAYGLSLPDTYQEAPFHDQNWQLVRVRESKKAFLWTYMRNGFLNLNVKADPQWRDFWRSAYPAVIPGYHQNKEHWNTIIVDGTIPDKDICRMIAESYELVTDSPTRRIYEAVKKIPKGQVATYGQVAELAGNKRMSRAVGNALHKNKDSENIPCYRVVNAKGGLSGAFAFGGENEQARRLMADGIEVVDGKVDLKRFGMKIEKTD</sequence>
<dbReference type="InterPro" id="IPR014048">
    <property type="entry name" value="MethylDNA_cys_MeTrfase_DNA-bd"/>
</dbReference>
<dbReference type="GO" id="GO:0003908">
    <property type="term" value="F:methylated-DNA-[protein]-cysteine S-methyltransferase activity"/>
    <property type="evidence" value="ECO:0007669"/>
    <property type="project" value="UniProtKB-EC"/>
</dbReference>
<dbReference type="InterPro" id="IPR058532">
    <property type="entry name" value="YjbR/MT2646/Rv2570-like"/>
</dbReference>
<proteinExistence type="predicted"/>